<sequence>MFSPLSPWSKPPIISSSEDEEPSKPPVLVASDTEGEWLRSPTKKSVKRRFRGQRSNGNSKKSRTASSALASSNYPTTAGAEVTVSIQPEEICHDEVQPSTQQAIDTDLDPGKEGNPHAIPESEVDEDFERYVRMVDAGCLGYERIGRHVYVVQGWDGVRREGQDNWYHMEARMVGNEMRLSCLCREGKDNTRPCIHQEFYLEFRESHFKPREQLWYRDGKVVMFWHESMGWGDDRALMRFSVEGLSGALNGRAVVTYEGLENGWGQWKCSKDRKEKDCFHIQRAKRFLGEVVGTDLMDLENDDNEYTADTNVSESWGAKCGTFCITSTHITSTMGKLAYRSSIVSTSTPGTGYSYVANTFPGEIWDIMSTSWCFRPISTKGAQRVHNLHPNRMPDDNH</sequence>
<keyword evidence="3" id="KW-1185">Reference proteome</keyword>
<feature type="compositionally biased region" description="Basic residues" evidence="1">
    <location>
        <begin position="41"/>
        <end position="52"/>
    </location>
</feature>
<protein>
    <recommendedName>
        <fullName evidence="4">SWIM-type domain-containing protein</fullName>
    </recommendedName>
</protein>
<reference evidence="2 3" key="1">
    <citation type="submission" date="2024-01" db="EMBL/GenBank/DDBJ databases">
        <title>A draft genome for a cacao thread blight-causing isolate of Paramarasmius palmivorus.</title>
        <authorList>
            <person name="Baruah I.K."/>
            <person name="Bukari Y."/>
            <person name="Amoako-Attah I."/>
            <person name="Meinhardt L.W."/>
            <person name="Bailey B.A."/>
            <person name="Cohen S.P."/>
        </authorList>
    </citation>
    <scope>NUCLEOTIDE SEQUENCE [LARGE SCALE GENOMIC DNA]</scope>
    <source>
        <strain evidence="2 3">GH-12</strain>
    </source>
</reference>
<evidence type="ECO:0000313" key="2">
    <source>
        <dbReference type="EMBL" id="KAK7013632.1"/>
    </source>
</evidence>
<dbReference type="EMBL" id="JAYKXP010000384">
    <property type="protein sequence ID" value="KAK7013632.1"/>
    <property type="molecule type" value="Genomic_DNA"/>
</dbReference>
<feature type="region of interest" description="Disordered" evidence="1">
    <location>
        <begin position="1"/>
        <end position="74"/>
    </location>
</feature>
<evidence type="ECO:0000313" key="3">
    <source>
        <dbReference type="Proteomes" id="UP001383192"/>
    </source>
</evidence>
<comment type="caution">
    <text evidence="2">The sequence shown here is derived from an EMBL/GenBank/DDBJ whole genome shotgun (WGS) entry which is preliminary data.</text>
</comment>
<name>A0AAW0AKZ7_9AGAR</name>
<organism evidence="2 3">
    <name type="scientific">Paramarasmius palmivorus</name>
    <dbReference type="NCBI Taxonomy" id="297713"/>
    <lineage>
        <taxon>Eukaryota</taxon>
        <taxon>Fungi</taxon>
        <taxon>Dikarya</taxon>
        <taxon>Basidiomycota</taxon>
        <taxon>Agaricomycotina</taxon>
        <taxon>Agaricomycetes</taxon>
        <taxon>Agaricomycetidae</taxon>
        <taxon>Agaricales</taxon>
        <taxon>Marasmiineae</taxon>
        <taxon>Marasmiaceae</taxon>
        <taxon>Paramarasmius</taxon>
    </lineage>
</organism>
<gene>
    <name evidence="2" type="ORF">VNI00_019453</name>
</gene>
<dbReference type="Proteomes" id="UP001383192">
    <property type="component" value="Unassembled WGS sequence"/>
</dbReference>
<evidence type="ECO:0000256" key="1">
    <source>
        <dbReference type="SAM" id="MobiDB-lite"/>
    </source>
</evidence>
<accession>A0AAW0AKZ7</accession>
<dbReference type="AlphaFoldDB" id="A0AAW0AKZ7"/>
<proteinExistence type="predicted"/>
<feature type="region of interest" description="Disordered" evidence="1">
    <location>
        <begin position="96"/>
        <end position="123"/>
    </location>
</feature>
<feature type="compositionally biased region" description="Low complexity" evidence="1">
    <location>
        <begin position="1"/>
        <end position="16"/>
    </location>
</feature>
<feature type="compositionally biased region" description="Polar residues" evidence="1">
    <location>
        <begin position="53"/>
        <end position="74"/>
    </location>
</feature>
<evidence type="ECO:0008006" key="4">
    <source>
        <dbReference type="Google" id="ProtNLM"/>
    </source>
</evidence>